<reference evidence="7" key="1">
    <citation type="journal article" date="2019" name="Int. J. Syst. Evol. Microbiol.">
        <title>The Global Catalogue of Microorganisms (GCM) 10K type strain sequencing project: providing services to taxonomists for standard genome sequencing and annotation.</title>
        <authorList>
            <consortium name="The Broad Institute Genomics Platform"/>
            <consortium name="The Broad Institute Genome Sequencing Center for Infectious Disease"/>
            <person name="Wu L."/>
            <person name="Ma J."/>
        </authorList>
    </citation>
    <scope>NUCLEOTIDE SEQUENCE [LARGE SCALE GENOMIC DNA]</scope>
    <source>
        <strain evidence="7">JCM 18014</strain>
    </source>
</reference>
<keyword evidence="4" id="KW-0812">Transmembrane</keyword>
<dbReference type="PROSITE" id="PS50043">
    <property type="entry name" value="HTH_LUXR_2"/>
    <property type="match status" value="1"/>
</dbReference>
<keyword evidence="4" id="KW-0472">Membrane</keyword>
<dbReference type="InterPro" id="IPR016032">
    <property type="entry name" value="Sig_transdc_resp-reg_C-effctor"/>
</dbReference>
<proteinExistence type="predicted"/>
<keyword evidence="7" id="KW-1185">Reference proteome</keyword>
<dbReference type="Pfam" id="PF13211">
    <property type="entry name" value="DUF4019"/>
    <property type="match status" value="1"/>
</dbReference>
<keyword evidence="4" id="KW-1133">Transmembrane helix</keyword>
<dbReference type="PANTHER" id="PTHR44688:SF16">
    <property type="entry name" value="DNA-BINDING TRANSCRIPTIONAL ACTIVATOR DEVR_DOSR"/>
    <property type="match status" value="1"/>
</dbReference>
<dbReference type="PANTHER" id="PTHR44688">
    <property type="entry name" value="DNA-BINDING TRANSCRIPTIONAL ACTIVATOR DEVR_DOSR"/>
    <property type="match status" value="1"/>
</dbReference>
<dbReference type="Gene3D" id="1.10.10.10">
    <property type="entry name" value="Winged helix-like DNA-binding domain superfamily/Winged helix DNA-binding domain"/>
    <property type="match status" value="1"/>
</dbReference>
<organism evidence="6 7">
    <name type="scientific">Erythrobacter westpacificensis</name>
    <dbReference type="NCBI Taxonomy" id="1055231"/>
    <lineage>
        <taxon>Bacteria</taxon>
        <taxon>Pseudomonadati</taxon>
        <taxon>Pseudomonadota</taxon>
        <taxon>Alphaproteobacteria</taxon>
        <taxon>Sphingomonadales</taxon>
        <taxon>Erythrobacteraceae</taxon>
        <taxon>Erythrobacter/Porphyrobacter group</taxon>
        <taxon>Erythrobacter</taxon>
    </lineage>
</organism>
<gene>
    <name evidence="6" type="ORF">GCM10023208_22600</name>
</gene>
<comment type="caution">
    <text evidence="6">The sequence shown here is derived from an EMBL/GenBank/DDBJ whole genome shotgun (WGS) entry which is preliminary data.</text>
</comment>
<feature type="domain" description="HTH luxR-type" evidence="5">
    <location>
        <begin position="1"/>
        <end position="66"/>
    </location>
</feature>
<dbReference type="InterPro" id="IPR025091">
    <property type="entry name" value="DUF4019"/>
</dbReference>
<dbReference type="RefSeq" id="WP_346033171.1">
    <property type="nucleotide sequence ID" value="NZ_BAABHV010000017.1"/>
</dbReference>
<dbReference type="InterPro" id="IPR000792">
    <property type="entry name" value="Tscrpt_reg_LuxR_C"/>
</dbReference>
<evidence type="ECO:0000256" key="4">
    <source>
        <dbReference type="SAM" id="Phobius"/>
    </source>
</evidence>
<dbReference type="Proteomes" id="UP001500518">
    <property type="component" value="Unassembled WGS sequence"/>
</dbReference>
<dbReference type="Pfam" id="PF00196">
    <property type="entry name" value="GerE"/>
    <property type="match status" value="1"/>
</dbReference>
<accession>A0ABP9KJB3</accession>
<dbReference type="EMBL" id="BAABHV010000017">
    <property type="protein sequence ID" value="GAA5057286.1"/>
    <property type="molecule type" value="Genomic_DNA"/>
</dbReference>
<evidence type="ECO:0000313" key="6">
    <source>
        <dbReference type="EMBL" id="GAA5057286.1"/>
    </source>
</evidence>
<dbReference type="SMART" id="SM00421">
    <property type="entry name" value="HTH_LUXR"/>
    <property type="match status" value="1"/>
</dbReference>
<feature type="transmembrane region" description="Helical" evidence="4">
    <location>
        <begin position="103"/>
        <end position="126"/>
    </location>
</feature>
<name>A0ABP9KJB3_9SPHN</name>
<dbReference type="InterPro" id="IPR036388">
    <property type="entry name" value="WH-like_DNA-bd_sf"/>
</dbReference>
<dbReference type="SUPFAM" id="SSF46894">
    <property type="entry name" value="C-terminal effector domain of the bipartite response regulators"/>
    <property type="match status" value="1"/>
</dbReference>
<dbReference type="CDD" id="cd06170">
    <property type="entry name" value="LuxR_C_like"/>
    <property type="match status" value="1"/>
</dbReference>
<evidence type="ECO:0000256" key="2">
    <source>
        <dbReference type="ARBA" id="ARBA00023125"/>
    </source>
</evidence>
<evidence type="ECO:0000256" key="1">
    <source>
        <dbReference type="ARBA" id="ARBA00023015"/>
    </source>
</evidence>
<keyword evidence="2" id="KW-0238">DNA-binding</keyword>
<keyword evidence="3" id="KW-0804">Transcription</keyword>
<sequence length="267" mass="28329">MADAVEDLTDKEKEALRLLLAGHDAKSSAAELGISVHTVNDRLRNARRKIGVSSSREAARILGDAEGASPQIHAHNEMGMVDGKAQRETAGLNEKRQRGPTKAVWLAGGMLTMSVLIAIAAVSLIVGNGPESEKAETASISADREDVPPQAAVADAESIAEANAFLAEVDAGDWEGSWQVAGEFFQSQTTAAQWAAAVQPVRSPLGEVQSRSIATVQRTSTLPAAPEGEYEVLQFNTQFEGRSGIAVETLVMMQGDAGWEVSGYFIR</sequence>
<evidence type="ECO:0000313" key="7">
    <source>
        <dbReference type="Proteomes" id="UP001500518"/>
    </source>
</evidence>
<evidence type="ECO:0000259" key="5">
    <source>
        <dbReference type="PROSITE" id="PS50043"/>
    </source>
</evidence>
<dbReference type="PRINTS" id="PR00038">
    <property type="entry name" value="HTHLUXR"/>
</dbReference>
<keyword evidence="1" id="KW-0805">Transcription regulation</keyword>
<protein>
    <recommendedName>
        <fullName evidence="5">HTH luxR-type domain-containing protein</fullName>
    </recommendedName>
</protein>
<evidence type="ECO:0000256" key="3">
    <source>
        <dbReference type="ARBA" id="ARBA00023163"/>
    </source>
</evidence>